<name>A0ABR8SMV7_9BACL</name>
<keyword evidence="2" id="KW-1185">Reference proteome</keyword>
<dbReference type="RefSeq" id="WP_191754107.1">
    <property type="nucleotide sequence ID" value="NZ_JACSQM010000005.1"/>
</dbReference>
<reference evidence="1 2" key="1">
    <citation type="submission" date="2020-08" db="EMBL/GenBank/DDBJ databases">
        <title>A Genomic Blueprint of the Chicken Gut Microbiome.</title>
        <authorList>
            <person name="Gilroy R."/>
            <person name="Ravi A."/>
            <person name="Getino M."/>
            <person name="Pursley I."/>
            <person name="Horton D.L."/>
            <person name="Alikhan N.-F."/>
            <person name="Baker D."/>
            <person name="Gharbi K."/>
            <person name="Hall N."/>
            <person name="Watson M."/>
            <person name="Adriaenssens E.M."/>
            <person name="Foster-Nyarko E."/>
            <person name="Jarju S."/>
            <person name="Secka A."/>
            <person name="Antonio M."/>
            <person name="Oren A."/>
            <person name="Chaudhuri R."/>
            <person name="La Ragione R.M."/>
            <person name="Hildebrand F."/>
            <person name="Pallen M.J."/>
        </authorList>
    </citation>
    <scope>NUCLEOTIDE SEQUENCE [LARGE SCALE GENOMIC DNA]</scope>
    <source>
        <strain evidence="1 2">Sa2CUA10</strain>
    </source>
</reference>
<accession>A0ABR8SMV7</accession>
<organism evidence="1 2">
    <name type="scientific">Fictibacillus norfolkensis</name>
    <dbReference type="NCBI Taxonomy" id="2762233"/>
    <lineage>
        <taxon>Bacteria</taxon>
        <taxon>Bacillati</taxon>
        <taxon>Bacillota</taxon>
        <taxon>Bacilli</taxon>
        <taxon>Bacillales</taxon>
        <taxon>Fictibacillaceae</taxon>
        <taxon>Fictibacillus</taxon>
    </lineage>
</organism>
<dbReference type="Proteomes" id="UP000603641">
    <property type="component" value="Unassembled WGS sequence"/>
</dbReference>
<evidence type="ECO:0000313" key="2">
    <source>
        <dbReference type="Proteomes" id="UP000603641"/>
    </source>
</evidence>
<proteinExistence type="predicted"/>
<comment type="caution">
    <text evidence="1">The sequence shown here is derived from an EMBL/GenBank/DDBJ whole genome shotgun (WGS) entry which is preliminary data.</text>
</comment>
<evidence type="ECO:0000313" key="1">
    <source>
        <dbReference type="EMBL" id="MBD7964822.1"/>
    </source>
</evidence>
<gene>
    <name evidence="1" type="ORF">H9648_12230</name>
</gene>
<protein>
    <submittedName>
        <fullName evidence="1">Uncharacterized protein</fullName>
    </submittedName>
</protein>
<dbReference type="EMBL" id="JACSQM010000005">
    <property type="protein sequence ID" value="MBD7964822.1"/>
    <property type="molecule type" value="Genomic_DNA"/>
</dbReference>
<sequence length="65" mass="7470">MRRYKGEVKFGSHTDKLKISLSTPHKMRKWTIRDDNGSLNITFLNGTSNVVTITDSGEVIAKRRY</sequence>